<proteinExistence type="inferred from homology"/>
<dbReference type="GO" id="GO:0005634">
    <property type="term" value="C:nucleus"/>
    <property type="evidence" value="ECO:0007669"/>
    <property type="project" value="UniProtKB-SubCell"/>
</dbReference>
<evidence type="ECO:0000256" key="22">
    <source>
        <dbReference type="ARBA" id="ARBA00053130"/>
    </source>
</evidence>
<evidence type="ECO:0000256" key="15">
    <source>
        <dbReference type="ARBA" id="ARBA00022853"/>
    </source>
</evidence>
<evidence type="ECO:0000256" key="19">
    <source>
        <dbReference type="ARBA" id="ARBA00023242"/>
    </source>
</evidence>
<dbReference type="Gene3D" id="1.10.10.10">
    <property type="entry name" value="Winged helix-like DNA-binding domain superfamily/Winged helix DNA-binding domain"/>
    <property type="match status" value="1"/>
</dbReference>
<evidence type="ECO:0000256" key="12">
    <source>
        <dbReference type="ARBA" id="ARBA00022771"/>
    </source>
</evidence>
<keyword evidence="6" id="KW-0158">Chromosome</keyword>
<keyword evidence="10" id="KW-0285">Flavoprotein</keyword>
<evidence type="ECO:0000256" key="2">
    <source>
        <dbReference type="ARBA" id="ARBA00001974"/>
    </source>
</evidence>
<keyword evidence="9" id="KW-0597">Phosphoprotein</keyword>
<keyword evidence="16" id="KW-0560">Oxidoreductase</keyword>
<dbReference type="InterPro" id="IPR002937">
    <property type="entry name" value="Amino_oxidase"/>
</dbReference>
<evidence type="ECO:0000256" key="6">
    <source>
        <dbReference type="ARBA" id="ARBA00022454"/>
    </source>
</evidence>
<evidence type="ECO:0000313" key="28">
    <source>
        <dbReference type="Ensembl" id="ENSCCRP00020104924.1"/>
    </source>
</evidence>
<dbReference type="PROSITE" id="PS50934">
    <property type="entry name" value="SWIRM"/>
    <property type="match status" value="1"/>
</dbReference>
<dbReference type="SUPFAM" id="SSF46689">
    <property type="entry name" value="Homeodomain-like"/>
    <property type="match status" value="1"/>
</dbReference>
<dbReference type="PANTHER" id="PTHR10742">
    <property type="entry name" value="FLAVIN MONOAMINE OXIDASE"/>
    <property type="match status" value="1"/>
</dbReference>
<evidence type="ECO:0000256" key="23">
    <source>
        <dbReference type="ARBA" id="ARBA00065941"/>
    </source>
</evidence>
<dbReference type="Proteomes" id="UP000694701">
    <property type="component" value="Unplaced"/>
</dbReference>
<dbReference type="GO" id="GO:0005694">
    <property type="term" value="C:chromosome"/>
    <property type="evidence" value="ECO:0007669"/>
    <property type="project" value="UniProtKB-SubCell"/>
</dbReference>
<keyword evidence="18" id="KW-0804">Transcription</keyword>
<evidence type="ECO:0000256" key="24">
    <source>
        <dbReference type="ARBA" id="ARBA00066706"/>
    </source>
</evidence>
<dbReference type="SUPFAM" id="SSF51905">
    <property type="entry name" value="FAD/NAD(P)-binding domain"/>
    <property type="match status" value="1"/>
</dbReference>
<keyword evidence="17" id="KW-0805">Transcription regulation</keyword>
<comment type="subunit">
    <text evidence="23">Interacts with its cofactor GLYR1 at nucleosomes; this interaction stimulates H3K4me1 and H3K4me2 demethylation. In contrast to KDM1A, does not form a complex with RCOR1/CoREST. Possible accessory component of the polycomb repressive deubiquitinase (PR-DUB) complex, at least composed of BAP1, one of ASXL1, ASXL2 or (probably) ASXL3 and one of MBD5 or MBD6. The PR-DUB core associates with a number of accessory proteins, including FOXK1, FOXK2, KDM1B, HCFC1 and OGT; KDM1B specifically associates with ASXL2 PR-DUB complexes.</text>
</comment>
<evidence type="ECO:0000259" key="26">
    <source>
        <dbReference type="PROSITE" id="PS50934"/>
    </source>
</evidence>
<dbReference type="Gene3D" id="3.30.40.100">
    <property type="match status" value="1"/>
</dbReference>
<keyword evidence="7" id="KW-0217">Developmental protein</keyword>
<comment type="cofactor">
    <cofactor evidence="2">
        <name>FAD</name>
        <dbReference type="ChEBI" id="CHEBI:57692"/>
    </cofactor>
</comment>
<comment type="function">
    <text evidence="22">Histone demethylase that demethylates 'Lys-4' of histone H3, a specific tag for epigenetic transcriptional activation, thereby acting as a corepressor. Required for de novo DNA methylation of a subset of imprinted genes during oogenesis. Acts by oxidizing the substrate by FAD to generate the corresponding imine that is subsequently hydrolyzed. Demethylates both mono- and di-methylated 'Lys-4' of histone H3. Has no effect on tri-methylated 'Lys-4', mono-, di- or tri-methylated 'Lys-9', mono-, di- or tri-methylated 'Lys-27', mono-, di- or tri-methylated 'Lys-36' of histone H3, or on mono-, di- or tri-methylated 'Lys-20' of histone H4. Alone, it is unable to demethylate H3K4me on nucleosomes and requires the presence of GLYR1 to achieve such activity, they form a multifunctional enzyme complex that modifies transcribed chromatin and facilitates Pol II transcription through nucleosomes.</text>
</comment>
<evidence type="ECO:0000256" key="18">
    <source>
        <dbReference type="ARBA" id="ARBA00023163"/>
    </source>
</evidence>
<evidence type="ECO:0000256" key="9">
    <source>
        <dbReference type="ARBA" id="ARBA00022553"/>
    </source>
</evidence>
<dbReference type="Gene3D" id="3.50.50.60">
    <property type="entry name" value="FAD/NAD(P)-binding domain"/>
    <property type="match status" value="2"/>
</dbReference>
<evidence type="ECO:0000259" key="27">
    <source>
        <dbReference type="PROSITE" id="PS51050"/>
    </source>
</evidence>
<dbReference type="GO" id="GO:0050660">
    <property type="term" value="F:flavin adenine dinucleotide binding"/>
    <property type="evidence" value="ECO:0007669"/>
    <property type="project" value="UniProtKB-ARBA"/>
</dbReference>
<evidence type="ECO:0000256" key="5">
    <source>
        <dbReference type="ARBA" id="ARBA00005995"/>
    </source>
</evidence>
<evidence type="ECO:0000256" key="1">
    <source>
        <dbReference type="ARBA" id="ARBA00001947"/>
    </source>
</evidence>
<dbReference type="Pfam" id="PF07496">
    <property type="entry name" value="zf-CW"/>
    <property type="match status" value="1"/>
</dbReference>
<dbReference type="GO" id="GO:0040029">
    <property type="term" value="P:epigenetic regulation of gene expression"/>
    <property type="evidence" value="ECO:0007669"/>
    <property type="project" value="UniProtKB-ARBA"/>
</dbReference>
<evidence type="ECO:0000256" key="21">
    <source>
        <dbReference type="ARBA" id="ARBA00051715"/>
    </source>
</evidence>
<evidence type="ECO:0000313" key="29">
    <source>
        <dbReference type="Proteomes" id="UP000694701"/>
    </source>
</evidence>
<evidence type="ECO:0000256" key="16">
    <source>
        <dbReference type="ARBA" id="ARBA00023002"/>
    </source>
</evidence>
<evidence type="ECO:0000256" key="14">
    <source>
        <dbReference type="ARBA" id="ARBA00022833"/>
    </source>
</evidence>
<dbReference type="Ensembl" id="ENSCCRT00020114598.1">
    <property type="protein sequence ID" value="ENSCCRP00020104924.1"/>
    <property type="gene ID" value="ENSCCRG00020047588.1"/>
</dbReference>
<dbReference type="FunFam" id="1.10.10.10:FF:000232">
    <property type="entry name" value="lysine-specific histone demethylase 1B"/>
    <property type="match status" value="1"/>
</dbReference>
<evidence type="ECO:0000256" key="17">
    <source>
        <dbReference type="ARBA" id="ARBA00023015"/>
    </source>
</evidence>
<keyword evidence="8" id="KW-0678">Repressor</keyword>
<dbReference type="InterPro" id="IPR050281">
    <property type="entry name" value="Flavin_monoamine_oxidase"/>
</dbReference>
<keyword evidence="19" id="KW-0539">Nucleus</keyword>
<dbReference type="InterPro" id="IPR009057">
    <property type="entry name" value="Homeodomain-like_sf"/>
</dbReference>
<comment type="subcellular location">
    <subcellularLocation>
        <location evidence="4">Chromosome</location>
    </subcellularLocation>
    <subcellularLocation>
        <location evidence="3">Nucleus</location>
    </subcellularLocation>
</comment>
<dbReference type="InterPro" id="IPR007526">
    <property type="entry name" value="SWIRM"/>
</dbReference>
<dbReference type="Gene3D" id="3.90.660.10">
    <property type="match status" value="1"/>
</dbReference>
<keyword evidence="12" id="KW-0863">Zinc-finger</keyword>
<dbReference type="PROSITE" id="PS51050">
    <property type="entry name" value="ZF_CW"/>
    <property type="match status" value="1"/>
</dbReference>
<dbReference type="InterPro" id="IPR011124">
    <property type="entry name" value="Znf_CW"/>
</dbReference>
<dbReference type="GO" id="GO:0140682">
    <property type="term" value="F:FAD-dependent H3K4me/H3K4me3 demethylase activity"/>
    <property type="evidence" value="ECO:0007669"/>
    <property type="project" value="UniProtKB-EC"/>
</dbReference>
<comment type="catalytic activity">
    <reaction evidence="20">
        <text>N(6)-methyl-L-lysyl(4)-[histone H3] + A + H2O = L-lysyl(4)-[histone H3] + formaldehyde + AH2</text>
        <dbReference type="Rhea" id="RHEA:60256"/>
        <dbReference type="Rhea" id="RHEA-COMP:15543"/>
        <dbReference type="Rhea" id="RHEA-COMP:15547"/>
        <dbReference type="ChEBI" id="CHEBI:13193"/>
        <dbReference type="ChEBI" id="CHEBI:15377"/>
        <dbReference type="ChEBI" id="CHEBI:16842"/>
        <dbReference type="ChEBI" id="CHEBI:17499"/>
        <dbReference type="ChEBI" id="CHEBI:29969"/>
        <dbReference type="ChEBI" id="CHEBI:61929"/>
    </reaction>
    <physiologicalReaction direction="left-to-right" evidence="20">
        <dbReference type="Rhea" id="RHEA:60257"/>
    </physiologicalReaction>
</comment>
<dbReference type="InterPro" id="IPR036188">
    <property type="entry name" value="FAD/NAD-bd_sf"/>
</dbReference>
<dbReference type="Pfam" id="PF04433">
    <property type="entry name" value="SWIRM"/>
    <property type="match status" value="1"/>
</dbReference>
<evidence type="ECO:0000256" key="8">
    <source>
        <dbReference type="ARBA" id="ARBA00022491"/>
    </source>
</evidence>
<dbReference type="Pfam" id="PF01593">
    <property type="entry name" value="Amino_oxidase"/>
    <property type="match status" value="2"/>
</dbReference>
<accession>A0A8C2K6S0</accession>
<name>A0A8C2K6S0_CYPCA</name>
<evidence type="ECO:0000256" key="10">
    <source>
        <dbReference type="ARBA" id="ARBA00022630"/>
    </source>
</evidence>
<feature type="domain" description="SWIRM" evidence="26">
    <location>
        <begin position="197"/>
        <end position="295"/>
    </location>
</feature>
<feature type="domain" description="CW-type" evidence="27">
    <location>
        <begin position="69"/>
        <end position="128"/>
    </location>
</feature>
<comment type="similarity">
    <text evidence="5">Belongs to the flavin monoamine oxidase family.</text>
</comment>
<keyword evidence="13" id="KW-0274">FAD</keyword>
<comment type="catalytic activity">
    <reaction evidence="21">
        <text>N(6),N(6)-dimethyl-L-lysyl(4)-[histone H3] + 2 A + 2 H2O = L-lysyl(4)-[histone H3] + 2 formaldehyde + 2 AH2</text>
        <dbReference type="Rhea" id="RHEA:60244"/>
        <dbReference type="Rhea" id="RHEA-COMP:15540"/>
        <dbReference type="Rhea" id="RHEA-COMP:15547"/>
        <dbReference type="ChEBI" id="CHEBI:13193"/>
        <dbReference type="ChEBI" id="CHEBI:15377"/>
        <dbReference type="ChEBI" id="CHEBI:16842"/>
        <dbReference type="ChEBI" id="CHEBI:17499"/>
        <dbReference type="ChEBI" id="CHEBI:29969"/>
        <dbReference type="ChEBI" id="CHEBI:61976"/>
        <dbReference type="EC" id="1.14.99.66"/>
    </reaction>
    <physiologicalReaction direction="left-to-right" evidence="21">
        <dbReference type="Rhea" id="RHEA:60245"/>
    </physiologicalReaction>
</comment>
<evidence type="ECO:0000256" key="20">
    <source>
        <dbReference type="ARBA" id="ARBA00051126"/>
    </source>
</evidence>
<dbReference type="PANTHER" id="PTHR10742:SF410">
    <property type="entry name" value="LYSINE-SPECIFIC HISTONE DEMETHYLASE 2"/>
    <property type="match status" value="1"/>
</dbReference>
<evidence type="ECO:0000256" key="3">
    <source>
        <dbReference type="ARBA" id="ARBA00004123"/>
    </source>
</evidence>
<organism evidence="28 29">
    <name type="scientific">Cyprinus carpio</name>
    <name type="common">Common carp</name>
    <dbReference type="NCBI Taxonomy" id="7962"/>
    <lineage>
        <taxon>Eukaryota</taxon>
        <taxon>Metazoa</taxon>
        <taxon>Chordata</taxon>
        <taxon>Craniata</taxon>
        <taxon>Vertebrata</taxon>
        <taxon>Euteleostomi</taxon>
        <taxon>Actinopterygii</taxon>
        <taxon>Neopterygii</taxon>
        <taxon>Teleostei</taxon>
        <taxon>Ostariophysi</taxon>
        <taxon>Cypriniformes</taxon>
        <taxon>Cyprinidae</taxon>
        <taxon>Cyprininae</taxon>
        <taxon>Cyprinus</taxon>
    </lineage>
</organism>
<evidence type="ECO:0000256" key="25">
    <source>
        <dbReference type="ARBA" id="ARBA00083218"/>
    </source>
</evidence>
<dbReference type="EC" id="1.14.99.66" evidence="24"/>
<keyword evidence="15" id="KW-0156">Chromatin regulator</keyword>
<evidence type="ECO:0000256" key="4">
    <source>
        <dbReference type="ARBA" id="ARBA00004286"/>
    </source>
</evidence>
<dbReference type="InterPro" id="IPR036388">
    <property type="entry name" value="WH-like_DNA-bd_sf"/>
</dbReference>
<sequence>VCVCVFLRCARNGYTSRWYHLSCGEHFCNECFDHYYRSHKDGYETFSSWKRVWTSNGKSEPSLKAFMADQQLPYWVQCTKADCGKWRQLSKETHLSAALASSYRCGMKLNSVKVEGSDACSQPEDVRVAGVTDSWWLSMLILPPLFKDSPASPFLSSYYPDCVGMSPSASPSNQPPGLNTHTTVPGLSPYFQPFYQPNECGKALCVRPDMMELDELYEFPEFSRDPTMYLALRNLVLAAWSRDCKEVLTLQKCAPHVVVRGLVRVRCVQELDRVLYFMSRKGLINTGALQIKWPLLPESQHNKVLVIGAGAAGLAAARQLQNFGMQVVVLEARERIGGRVWDDASLGVTVGCGAQIVNGCVNNPIALMCEQLGLRMHTLGVRCELIQEGGRVTDPALDKRMDFHFNAVLDAVSEWRKDKSQSQDAPLGEKIQEVYKTFLQESGLQFTDLEEKVLHFHLSNLEYACGSTLDQVCVCVCVCVCVLSVLVTVPLALLQKNVIGFSPPLPDRKLKAIHSLGVGVIEKVALQFPTRFWDSKIQGADYFGHIPPCPEKRGLFSVFYDMSPQGEECVLMTVVTGEALSLLRDLQDSQVVDLCMSVLRELFQEQEVPDPLRFLVTHWSTDSWAQMSYSFVKTGGSGEAYDIIAEDVQGKLFFAGEVRLSEFVKASLIYKSFVTR</sequence>
<dbReference type="AlphaFoldDB" id="A0A8C2K6S0"/>
<keyword evidence="14" id="KW-0862">Zinc</keyword>
<evidence type="ECO:0000256" key="7">
    <source>
        <dbReference type="ARBA" id="ARBA00022473"/>
    </source>
</evidence>
<evidence type="ECO:0000256" key="13">
    <source>
        <dbReference type="ARBA" id="ARBA00022827"/>
    </source>
</evidence>
<reference evidence="28" key="1">
    <citation type="submission" date="2025-08" db="UniProtKB">
        <authorList>
            <consortium name="Ensembl"/>
        </authorList>
    </citation>
    <scope>IDENTIFICATION</scope>
</reference>
<dbReference type="SUPFAM" id="SSF54373">
    <property type="entry name" value="FAD-linked reductases, C-terminal domain"/>
    <property type="match status" value="1"/>
</dbReference>
<comment type="cofactor">
    <cofactor evidence="1">
        <name>Zn(2+)</name>
        <dbReference type="ChEBI" id="CHEBI:29105"/>
    </cofactor>
</comment>
<evidence type="ECO:0000256" key="11">
    <source>
        <dbReference type="ARBA" id="ARBA00022723"/>
    </source>
</evidence>
<dbReference type="GO" id="GO:0008270">
    <property type="term" value="F:zinc ion binding"/>
    <property type="evidence" value="ECO:0007669"/>
    <property type="project" value="UniProtKB-KW"/>
</dbReference>
<keyword evidence="11" id="KW-0479">Metal-binding</keyword>
<dbReference type="FunFam" id="3.30.40.100:FF:000002">
    <property type="entry name" value="Lysine-specific histone demethylase 1B"/>
    <property type="match status" value="1"/>
</dbReference>
<protein>
    <recommendedName>
        <fullName evidence="24">[histone-H3]-N(6),N(6)-dimethyl-L-lysine(4) FAD-dependent demethylase</fullName>
        <ecNumber evidence="24">1.14.99.66</ecNumber>
    </recommendedName>
    <alternativeName>
        <fullName evidence="25">Flavin-containing amine oxidase domain-containing protein 1</fullName>
    </alternativeName>
</protein>